<dbReference type="Gene3D" id="2.40.128.20">
    <property type="match status" value="1"/>
</dbReference>
<evidence type="ECO:0000313" key="6">
    <source>
        <dbReference type="RefSeq" id="XP_008070996.2"/>
    </source>
</evidence>
<keyword evidence="5" id="KW-1185">Reference proteome</keyword>
<dbReference type="AlphaFoldDB" id="A0A1U7UYK2"/>
<reference evidence="6" key="1">
    <citation type="submission" date="2025-08" db="UniProtKB">
        <authorList>
            <consortium name="RefSeq"/>
        </authorList>
    </citation>
    <scope>IDENTIFICATION</scope>
</reference>
<evidence type="ECO:0000256" key="2">
    <source>
        <dbReference type="RuleBase" id="RU003695"/>
    </source>
</evidence>
<keyword evidence="3" id="KW-0732">Signal</keyword>
<dbReference type="GeneID" id="103275392"/>
<evidence type="ECO:0000256" key="3">
    <source>
        <dbReference type="SAM" id="SignalP"/>
    </source>
</evidence>
<dbReference type="PROSITE" id="PS00213">
    <property type="entry name" value="LIPOCALIN"/>
    <property type="match status" value="1"/>
</dbReference>
<dbReference type="PANTHER" id="PTHR11430">
    <property type="entry name" value="LIPOCALIN"/>
    <property type="match status" value="1"/>
</dbReference>
<evidence type="ECO:0000256" key="1">
    <source>
        <dbReference type="ARBA" id="ARBA00006889"/>
    </source>
</evidence>
<dbReference type="OrthoDB" id="9627583at2759"/>
<dbReference type="PANTHER" id="PTHR11430:SF77">
    <property type="entry name" value="LIPOCALIN-LIKE 1 PROTEIN"/>
    <property type="match status" value="1"/>
</dbReference>
<proteinExistence type="inferred from homology"/>
<name>A0A1U7UYK2_CARSF</name>
<dbReference type="InterPro" id="IPR022272">
    <property type="entry name" value="Lipocalin_CS"/>
</dbReference>
<feature type="domain" description="Lipocalin/cytosolic fatty-acid binding" evidence="4">
    <location>
        <begin position="36"/>
        <end position="137"/>
    </location>
</feature>
<sequence length="169" mass="18922">MMLQPLLVASLLALLGLSPGYIEIPVYPDFNASQFQGTWYVVVMVSNDQDFLDSVDTMKMPVVLVTALPNGDLVLKYGYPKPEGGCQTLYMNFTKGDQEGRFSNPAMGQTNIRVAFTDYEHYALLYFEMQKRGVRSVWLQHFAPPNSHPWLLGRLSAPDSDQVILRGAA</sequence>
<protein>
    <submittedName>
        <fullName evidence="6">Lipocalin-like 1 protein</fullName>
    </submittedName>
</protein>
<accession>A0A1U7UYK2</accession>
<dbReference type="GO" id="GO:0036094">
    <property type="term" value="F:small molecule binding"/>
    <property type="evidence" value="ECO:0007669"/>
    <property type="project" value="InterPro"/>
</dbReference>
<dbReference type="InterPro" id="IPR000566">
    <property type="entry name" value="Lipocln_cytosolic_FA-bd_dom"/>
</dbReference>
<dbReference type="SUPFAM" id="SSF50814">
    <property type="entry name" value="Lipocalins"/>
    <property type="match status" value="1"/>
</dbReference>
<dbReference type="Pfam" id="PF00061">
    <property type="entry name" value="Lipocalin"/>
    <property type="match status" value="1"/>
</dbReference>
<dbReference type="InterPro" id="IPR012674">
    <property type="entry name" value="Calycin"/>
</dbReference>
<evidence type="ECO:0000259" key="4">
    <source>
        <dbReference type="Pfam" id="PF00061"/>
    </source>
</evidence>
<feature type="signal peptide" evidence="3">
    <location>
        <begin position="1"/>
        <end position="20"/>
    </location>
</feature>
<organism evidence="5 6">
    <name type="scientific">Carlito syrichta</name>
    <name type="common">Philippine tarsier</name>
    <name type="synonym">Tarsius syrichta</name>
    <dbReference type="NCBI Taxonomy" id="1868482"/>
    <lineage>
        <taxon>Eukaryota</taxon>
        <taxon>Metazoa</taxon>
        <taxon>Chordata</taxon>
        <taxon>Craniata</taxon>
        <taxon>Vertebrata</taxon>
        <taxon>Euteleostomi</taxon>
        <taxon>Mammalia</taxon>
        <taxon>Eutheria</taxon>
        <taxon>Euarchontoglires</taxon>
        <taxon>Primates</taxon>
        <taxon>Haplorrhini</taxon>
        <taxon>Tarsiiformes</taxon>
        <taxon>Tarsiidae</taxon>
        <taxon>Carlito</taxon>
    </lineage>
</organism>
<comment type="similarity">
    <text evidence="1 2">Belongs to the calycin superfamily. Lipocalin family.</text>
</comment>
<dbReference type="KEGG" id="csyr:103275392"/>
<evidence type="ECO:0000313" key="5">
    <source>
        <dbReference type="Proteomes" id="UP000189704"/>
    </source>
</evidence>
<dbReference type="Proteomes" id="UP000189704">
    <property type="component" value="Unplaced"/>
</dbReference>
<dbReference type="RefSeq" id="XP_008070996.2">
    <property type="nucleotide sequence ID" value="XM_008072805.2"/>
</dbReference>
<dbReference type="InterPro" id="IPR002345">
    <property type="entry name" value="Lipocalin"/>
</dbReference>
<feature type="chain" id="PRO_5018028656" evidence="3">
    <location>
        <begin position="21"/>
        <end position="169"/>
    </location>
</feature>
<gene>
    <name evidence="6" type="primary">LOC103275392</name>
</gene>